<protein>
    <submittedName>
        <fullName evidence="2">Uncharacterized protein</fullName>
    </submittedName>
</protein>
<organism evidence="2 5">
    <name type="scientific">Plasmodium yoelii</name>
    <dbReference type="NCBI Taxonomy" id="5861"/>
    <lineage>
        <taxon>Eukaryota</taxon>
        <taxon>Sar</taxon>
        <taxon>Alveolata</taxon>
        <taxon>Apicomplexa</taxon>
        <taxon>Aconoidasida</taxon>
        <taxon>Haemosporida</taxon>
        <taxon>Plasmodiidae</taxon>
        <taxon>Plasmodium</taxon>
        <taxon>Plasmodium (Vinckeia)</taxon>
    </lineage>
</organism>
<dbReference type="VEuPathDB" id="PlasmoDB:PY00397"/>
<evidence type="ECO:0000256" key="1">
    <source>
        <dbReference type="SAM" id="Phobius"/>
    </source>
</evidence>
<evidence type="ECO:0000313" key="2">
    <source>
        <dbReference type="EMBL" id="CDU19616.1"/>
    </source>
</evidence>
<feature type="transmembrane region" description="Helical" evidence="1">
    <location>
        <begin position="132"/>
        <end position="157"/>
    </location>
</feature>
<dbReference type="GeneID" id="3789341"/>
<reference evidence="2" key="2">
    <citation type="submission" date="2014-05" db="EMBL/GenBank/DDBJ databases">
        <authorList>
            <person name="Aslett A.Martin."/>
            <person name="De Silva Nishadi"/>
        </authorList>
    </citation>
    <scope>NUCLEOTIDE SEQUENCE</scope>
    <source>
        <strain evidence="2">YM</strain>
    </source>
</reference>
<dbReference type="RefSeq" id="XP_724016.2">
    <property type="nucleotide sequence ID" value="XM_718923.2"/>
</dbReference>
<dbReference type="AlphaFoldDB" id="A0A077YBZ6"/>
<keyword evidence="1" id="KW-0812">Transmembrane</keyword>
<dbReference type="EMBL" id="LK934640">
    <property type="protein sequence ID" value="CDU19616.1"/>
    <property type="molecule type" value="Genomic_DNA"/>
</dbReference>
<dbReference type="OrthoDB" id="385233at2759"/>
<gene>
    <name evidence="3" type="ORF">PY17X_1245400</name>
    <name evidence="2" type="ORF">PYYM_1244600</name>
</gene>
<dbReference type="VEuPathDB" id="PlasmoDB:PYYM_1244600"/>
<reference evidence="3" key="4">
    <citation type="submission" date="2019-05" db="EMBL/GenBank/DDBJ databases">
        <authorList>
            <consortium name="Pathogen Informatics"/>
        </authorList>
    </citation>
    <scope>NUCLEOTIDE SEQUENCE</scope>
    <source>
        <strain evidence="3">17X</strain>
    </source>
</reference>
<evidence type="ECO:0000313" key="3">
    <source>
        <dbReference type="EMBL" id="VTZ80252.1"/>
    </source>
</evidence>
<proteinExistence type="predicted"/>
<dbReference type="Proteomes" id="UP000072874">
    <property type="component" value="Chromosome 12"/>
</dbReference>
<reference evidence="4 5" key="1">
    <citation type="journal article" date="2014" name="BMC Biol.">
        <title>A comprehensive evaluation of rodent malaria parasite genomes and gene expression.</title>
        <authorList>
            <person name="Otto T.D."/>
            <person name="Bohme U."/>
            <person name="Jackson A.P."/>
            <person name="Hunt M."/>
            <person name="Franke-Fayard B."/>
            <person name="Hoeijmakers W.A."/>
            <person name="Religa A.A."/>
            <person name="Robertson L."/>
            <person name="Sanders M."/>
            <person name="Ogun S.A."/>
            <person name="Cunningham D."/>
            <person name="Erhart A."/>
            <person name="Billker O."/>
            <person name="Khan S.M."/>
            <person name="Stunnenberg H.G."/>
            <person name="Langhorne J."/>
            <person name="Holder A.A."/>
            <person name="Waters A.P."/>
            <person name="Newbold C.I."/>
            <person name="Pain A."/>
            <person name="Berriman M."/>
            <person name="Janse C.J."/>
        </authorList>
    </citation>
    <scope>NUCLEOTIDE SEQUENCE [LARGE SCALE GENOMIC DNA]</scope>
    <source>
        <strain evidence="3 4">17X</strain>
        <strain evidence="2 5">YM</strain>
    </source>
</reference>
<evidence type="ECO:0000313" key="5">
    <source>
        <dbReference type="Proteomes" id="UP000072904"/>
    </source>
</evidence>
<reference evidence="3" key="3">
    <citation type="submission" date="2014-05" db="EMBL/GenBank/DDBJ databases">
        <authorList>
            <person name="Aslett M.A."/>
            <person name="De Silva N."/>
        </authorList>
    </citation>
    <scope>NUCLEOTIDE SEQUENCE</scope>
    <source>
        <strain evidence="3">17X</strain>
    </source>
</reference>
<keyword evidence="1" id="KW-0472">Membrane</keyword>
<dbReference type="EMBL" id="LM993666">
    <property type="protein sequence ID" value="VTZ80252.1"/>
    <property type="molecule type" value="Genomic_DNA"/>
</dbReference>
<dbReference type="VEuPathDB" id="PlasmoDB:Py17XNL_001205304"/>
<evidence type="ECO:0000313" key="4">
    <source>
        <dbReference type="Proteomes" id="UP000072874"/>
    </source>
</evidence>
<dbReference type="OMA" id="DCCSFLC"/>
<accession>A0A077YBZ6</accession>
<dbReference type="Proteomes" id="UP000072904">
    <property type="component" value="Chromosome 12"/>
</dbReference>
<dbReference type="VEuPathDB" id="PlasmoDB:PY17X_1245400"/>
<name>A0A077YBZ6_PLAYE</name>
<sequence>MNKIYIPNHNDAENCLNVESPTYMDENIPPKNYGEKNSIIYDDATDINSRQGINDITIRKEFDFIFEEKIDNIVNTNKNDNNNNNNKNISNMIKIDYKSIFRYAAESSSFLCAVGMWGTLEDIFRLLSKGNSYIMFFYYLFFAIIFASLTCAFNLYFNDSNDINKYTFSDLENPE</sequence>
<keyword evidence="1" id="KW-1133">Transmembrane helix</keyword>
<dbReference type="KEGG" id="pyo:PY17X_1245400"/>
<feature type="transmembrane region" description="Helical" evidence="1">
    <location>
        <begin position="100"/>
        <end position="120"/>
    </location>
</feature>